<feature type="transmembrane region" description="Helical" evidence="5">
    <location>
        <begin position="356"/>
        <end position="381"/>
    </location>
</feature>
<organism evidence="7 8">
    <name type="scientific">Bicyclus anynana</name>
    <name type="common">Squinting bush brown butterfly</name>
    <dbReference type="NCBI Taxonomy" id="110368"/>
    <lineage>
        <taxon>Eukaryota</taxon>
        <taxon>Metazoa</taxon>
        <taxon>Ecdysozoa</taxon>
        <taxon>Arthropoda</taxon>
        <taxon>Hexapoda</taxon>
        <taxon>Insecta</taxon>
        <taxon>Pterygota</taxon>
        <taxon>Neoptera</taxon>
        <taxon>Endopterygota</taxon>
        <taxon>Lepidoptera</taxon>
        <taxon>Glossata</taxon>
        <taxon>Ditrysia</taxon>
        <taxon>Papilionoidea</taxon>
        <taxon>Nymphalidae</taxon>
        <taxon>Satyrinae</taxon>
        <taxon>Satyrini</taxon>
        <taxon>Mycalesina</taxon>
        <taxon>Bicyclus</taxon>
    </lineage>
</organism>
<dbReference type="PANTHER" id="PTHR48021">
    <property type="match status" value="1"/>
</dbReference>
<dbReference type="InterPro" id="IPR005828">
    <property type="entry name" value="MFS_sugar_transport-like"/>
</dbReference>
<dbReference type="Pfam" id="PF00083">
    <property type="entry name" value="Sugar_tr"/>
    <property type="match status" value="1"/>
</dbReference>
<feature type="transmembrane region" description="Helical" evidence="5">
    <location>
        <begin position="393"/>
        <end position="412"/>
    </location>
</feature>
<gene>
    <name evidence="8" type="primary">LOC112048247</name>
</gene>
<protein>
    <submittedName>
        <fullName evidence="8">Facilitated trehalose transporter Tret1-like</fullName>
    </submittedName>
</protein>
<dbReference type="RefSeq" id="XP_023941484.2">
    <property type="nucleotide sequence ID" value="XM_024085716.2"/>
</dbReference>
<feature type="transmembrane region" description="Helical" evidence="5">
    <location>
        <begin position="109"/>
        <end position="130"/>
    </location>
</feature>
<reference evidence="8" key="1">
    <citation type="submission" date="2025-08" db="UniProtKB">
        <authorList>
            <consortium name="RefSeq"/>
        </authorList>
    </citation>
    <scope>IDENTIFICATION</scope>
</reference>
<dbReference type="PROSITE" id="PS50850">
    <property type="entry name" value="MFS"/>
    <property type="match status" value="1"/>
</dbReference>
<dbReference type="InterPro" id="IPR020846">
    <property type="entry name" value="MFS_dom"/>
</dbReference>
<evidence type="ECO:0000259" key="6">
    <source>
        <dbReference type="PROSITE" id="PS50850"/>
    </source>
</evidence>
<evidence type="ECO:0000256" key="2">
    <source>
        <dbReference type="ARBA" id="ARBA00022692"/>
    </source>
</evidence>
<evidence type="ECO:0000256" key="4">
    <source>
        <dbReference type="ARBA" id="ARBA00023136"/>
    </source>
</evidence>
<proteinExistence type="predicted"/>
<dbReference type="GO" id="GO:0022857">
    <property type="term" value="F:transmembrane transporter activity"/>
    <property type="evidence" value="ECO:0007669"/>
    <property type="project" value="InterPro"/>
</dbReference>
<evidence type="ECO:0000313" key="8">
    <source>
        <dbReference type="RefSeq" id="XP_023941484.2"/>
    </source>
</evidence>
<evidence type="ECO:0000256" key="5">
    <source>
        <dbReference type="SAM" id="Phobius"/>
    </source>
</evidence>
<sequence length="467" mass="51870">MAAFSDVYFWRQSIVLTADCLHSIGTGFMMSYPAVLQPAILTVNSTDVRATANEASWIAASHGLAGMLGFLMVPYLMQTLGRKTVHIGLNVFAGIGFLIFALAQSVPVLYVARVTQGLTLCGVYVTPIMLGEYSHPKRRGYFITLKKCSVAVGSLMCHSMALCWTWRQIAVFAIVPHIASTIITLMWPESPAFLALNGRYDECGKSHTWLHGDSPKNKKELEELIATQMERREKVKNRRNLESVMRKMLRKDFLKPFIIASLLTMLVDACGRYYMLAYVVEILSEVTGDKAIAAYCTMGADTLTIIALLVSCYVIRCCKRRNLLFTAGTTCVCLMFLTSIIVMLKTRHILGVSANWVTPMIILLNVFIVNVGVIPVCFAIIGEIFPLEHKGTGSCATGIVFTLLYALVMKFTPLMMEKTGVEGTFGIFGLFVLVGLVILYFILNETKDKTLQEIENEIRGLKKLIET</sequence>
<feature type="transmembrane region" description="Helical" evidence="5">
    <location>
        <begin position="424"/>
        <end position="443"/>
    </location>
</feature>
<dbReference type="PANTHER" id="PTHR48021:SF1">
    <property type="entry name" value="GH07001P-RELATED"/>
    <property type="match status" value="1"/>
</dbReference>
<evidence type="ECO:0000313" key="7">
    <source>
        <dbReference type="Proteomes" id="UP001652582"/>
    </source>
</evidence>
<feature type="transmembrane region" description="Helical" evidence="5">
    <location>
        <begin position="257"/>
        <end position="280"/>
    </location>
</feature>
<feature type="transmembrane region" description="Helical" evidence="5">
    <location>
        <begin position="84"/>
        <end position="103"/>
    </location>
</feature>
<dbReference type="InterPro" id="IPR036259">
    <property type="entry name" value="MFS_trans_sf"/>
</dbReference>
<dbReference type="GO" id="GO:0016020">
    <property type="term" value="C:membrane"/>
    <property type="evidence" value="ECO:0007669"/>
    <property type="project" value="UniProtKB-SubCell"/>
</dbReference>
<keyword evidence="3 5" id="KW-1133">Transmembrane helix</keyword>
<dbReference type="AlphaFoldDB" id="A0A6J1N3M5"/>
<dbReference type="InterPro" id="IPR050549">
    <property type="entry name" value="MFS_Trehalose_Transporter"/>
</dbReference>
<accession>A0A6J1N3M5</accession>
<dbReference type="SUPFAM" id="SSF103473">
    <property type="entry name" value="MFS general substrate transporter"/>
    <property type="match status" value="1"/>
</dbReference>
<keyword evidence="2 5" id="KW-0812">Transmembrane</keyword>
<name>A0A6J1N3M5_BICAN</name>
<dbReference type="Proteomes" id="UP001652582">
    <property type="component" value="Chromosome 25"/>
</dbReference>
<dbReference type="GeneID" id="112048247"/>
<feature type="transmembrane region" description="Helical" evidence="5">
    <location>
        <begin position="55"/>
        <end position="77"/>
    </location>
</feature>
<keyword evidence="4 5" id="KW-0472">Membrane</keyword>
<evidence type="ECO:0000256" key="1">
    <source>
        <dbReference type="ARBA" id="ARBA00004141"/>
    </source>
</evidence>
<feature type="transmembrane region" description="Helical" evidence="5">
    <location>
        <begin position="292"/>
        <end position="315"/>
    </location>
</feature>
<evidence type="ECO:0000256" key="3">
    <source>
        <dbReference type="ARBA" id="ARBA00022989"/>
    </source>
</evidence>
<dbReference type="KEGG" id="bany:112048247"/>
<comment type="subcellular location">
    <subcellularLocation>
        <location evidence="1">Membrane</location>
        <topology evidence="1">Multi-pass membrane protein</topology>
    </subcellularLocation>
</comment>
<dbReference type="Gene3D" id="1.20.1250.20">
    <property type="entry name" value="MFS general substrate transporter like domains"/>
    <property type="match status" value="1"/>
</dbReference>
<dbReference type="OrthoDB" id="10021397at2759"/>
<feature type="transmembrane region" description="Helical" evidence="5">
    <location>
        <begin position="322"/>
        <end position="344"/>
    </location>
</feature>
<keyword evidence="7" id="KW-1185">Reference proteome</keyword>
<feature type="domain" description="Major facilitator superfamily (MFS) profile" evidence="6">
    <location>
        <begin position="1"/>
        <end position="447"/>
    </location>
</feature>